<dbReference type="AlphaFoldDB" id="A0A0D1XGW2"/>
<evidence type="ECO:0000313" key="3">
    <source>
        <dbReference type="Proteomes" id="UP000053259"/>
    </source>
</evidence>
<dbReference type="InParanoid" id="A0A0D1XGW2"/>
<proteinExistence type="predicted"/>
<gene>
    <name evidence="2" type="ORF">PV09_07204</name>
</gene>
<dbReference type="RefSeq" id="XP_016211315.1">
    <property type="nucleotide sequence ID" value="XM_016360943.1"/>
</dbReference>
<sequence length="688" mass="77789">MPSATSVYLATSIFLDADIIYRLWKFQKSDGLSFKKFSKRVRKAEGEDLDHFLLPFIRSLPAIDDGESRKAERTKSKAALLLLTKPDLRLIWTNLVKNDQEFRDFRRFIQRGPPDSVLQTIKEAAESDELCQLSPRLQALIRNRAVDLKTISEKDHDSVLKDRLKCDTNNVQATLAVDLGPIQNLLAHVDKSKQAEMVAIYQEGIENGKSQRKAIKAALRAVDKVKQKMEMPQPFRPTCPSPTDVNMHPKKASKDKKYDADAGVSVNDKMKNRELSMQKQHPQAENPGNALTALDSRKSMLLFDGKSCKYAFPESSQNLTSISPKKVAKEEWRARSEPAPLEYLSKKCKRDKYMPGPMFEKKYDGHENDLLMESVPWNQTAAPASRSEFNSETENNTPMQLYKQESKADVLNKKTGRAVYRFDSENDLLRESLKSTDRPKEQLFYTKNQFHDSSLLGRTKPSRSCTANGQALDETPHKKRRRETKARQIPQYCKIAAQTDILFGPSNSETQRDASMTTQRLIDQLLSECFVKTASKQESQSGASKKDVSRSKAKDVSKLATDERSNLTSPSKILSPEPRGTVFSQPTSRGRKRRRLTPIEALESHSKTLGMLEVDKIDEDVERSHLGVNKRRRKSSSRKASDENTMSQGFEGLTDAQLAENAGNGLLEITPNTSSKYFLGRPMNCLVM</sequence>
<accession>A0A0D1XGW2</accession>
<keyword evidence="3" id="KW-1185">Reference proteome</keyword>
<feature type="compositionally biased region" description="Basic residues" evidence="1">
    <location>
        <begin position="628"/>
        <end position="637"/>
    </location>
</feature>
<feature type="region of interest" description="Disordered" evidence="1">
    <location>
        <begin position="455"/>
        <end position="490"/>
    </location>
</feature>
<organism evidence="2 3">
    <name type="scientific">Verruconis gallopava</name>
    <dbReference type="NCBI Taxonomy" id="253628"/>
    <lineage>
        <taxon>Eukaryota</taxon>
        <taxon>Fungi</taxon>
        <taxon>Dikarya</taxon>
        <taxon>Ascomycota</taxon>
        <taxon>Pezizomycotina</taxon>
        <taxon>Dothideomycetes</taxon>
        <taxon>Pleosporomycetidae</taxon>
        <taxon>Venturiales</taxon>
        <taxon>Sympoventuriaceae</taxon>
        <taxon>Verruconis</taxon>
    </lineage>
</organism>
<dbReference type="VEuPathDB" id="FungiDB:PV09_07204"/>
<dbReference type="EMBL" id="KN847555">
    <property type="protein sequence ID" value="KIW01446.1"/>
    <property type="molecule type" value="Genomic_DNA"/>
</dbReference>
<feature type="region of interest" description="Disordered" evidence="1">
    <location>
        <begin position="625"/>
        <end position="649"/>
    </location>
</feature>
<feature type="region of interest" description="Disordered" evidence="1">
    <location>
        <begin position="231"/>
        <end position="263"/>
    </location>
</feature>
<feature type="compositionally biased region" description="Polar residues" evidence="1">
    <location>
        <begin position="534"/>
        <end position="543"/>
    </location>
</feature>
<evidence type="ECO:0000256" key="1">
    <source>
        <dbReference type="SAM" id="MobiDB-lite"/>
    </source>
</evidence>
<reference evidence="2 3" key="1">
    <citation type="submission" date="2015-01" db="EMBL/GenBank/DDBJ databases">
        <title>The Genome Sequence of Ochroconis gallopava CBS43764.</title>
        <authorList>
            <consortium name="The Broad Institute Genomics Platform"/>
            <person name="Cuomo C."/>
            <person name="de Hoog S."/>
            <person name="Gorbushina A."/>
            <person name="Stielow B."/>
            <person name="Teixiera M."/>
            <person name="Abouelleil A."/>
            <person name="Chapman S.B."/>
            <person name="Priest M."/>
            <person name="Young S.K."/>
            <person name="Wortman J."/>
            <person name="Nusbaum C."/>
            <person name="Birren B."/>
        </authorList>
    </citation>
    <scope>NUCLEOTIDE SEQUENCE [LARGE SCALE GENOMIC DNA]</scope>
    <source>
        <strain evidence="2 3">CBS 43764</strain>
    </source>
</reference>
<name>A0A0D1XGW2_9PEZI</name>
<protein>
    <submittedName>
        <fullName evidence="2">Uncharacterized protein</fullName>
    </submittedName>
</protein>
<evidence type="ECO:0000313" key="2">
    <source>
        <dbReference type="EMBL" id="KIW01446.1"/>
    </source>
</evidence>
<dbReference type="Proteomes" id="UP000053259">
    <property type="component" value="Unassembled WGS sequence"/>
</dbReference>
<dbReference type="HOGENOM" id="CLU_400198_0_0_1"/>
<dbReference type="GeneID" id="27315177"/>
<feature type="compositionally biased region" description="Basic and acidic residues" evidence="1">
    <location>
        <begin position="544"/>
        <end position="565"/>
    </location>
</feature>
<feature type="region of interest" description="Disordered" evidence="1">
    <location>
        <begin position="534"/>
        <end position="603"/>
    </location>
</feature>